<evidence type="ECO:0000313" key="8">
    <source>
        <dbReference type="Proteomes" id="UP000198668"/>
    </source>
</evidence>
<feature type="transmembrane region" description="Helical" evidence="6">
    <location>
        <begin position="486"/>
        <end position="505"/>
    </location>
</feature>
<feature type="transmembrane region" description="Helical" evidence="6">
    <location>
        <begin position="164"/>
        <end position="185"/>
    </location>
</feature>
<keyword evidence="3 6" id="KW-0812">Transmembrane</keyword>
<comment type="subcellular location">
    <subcellularLocation>
        <location evidence="1">Cell membrane</location>
        <topology evidence="1">Multi-pass membrane protein</topology>
    </subcellularLocation>
</comment>
<dbReference type="OrthoDB" id="9775950at2"/>
<evidence type="ECO:0000313" key="7">
    <source>
        <dbReference type="EMBL" id="SFH81447.1"/>
    </source>
</evidence>
<protein>
    <submittedName>
        <fullName evidence="7">Polysaccharide transporter, PST family</fullName>
    </submittedName>
</protein>
<feature type="transmembrane region" description="Helical" evidence="6">
    <location>
        <begin position="412"/>
        <end position="435"/>
    </location>
</feature>
<dbReference type="EMBL" id="FOQE01000028">
    <property type="protein sequence ID" value="SFH81447.1"/>
    <property type="molecule type" value="Genomic_DNA"/>
</dbReference>
<dbReference type="InterPro" id="IPR002797">
    <property type="entry name" value="Polysacc_synth"/>
</dbReference>
<feature type="transmembrane region" description="Helical" evidence="6">
    <location>
        <begin position="325"/>
        <end position="349"/>
    </location>
</feature>
<evidence type="ECO:0000256" key="5">
    <source>
        <dbReference type="ARBA" id="ARBA00023136"/>
    </source>
</evidence>
<evidence type="ECO:0000256" key="1">
    <source>
        <dbReference type="ARBA" id="ARBA00004651"/>
    </source>
</evidence>
<proteinExistence type="predicted"/>
<organism evidence="7 8">
    <name type="scientific">Pisciglobus halotolerans</name>
    <dbReference type="NCBI Taxonomy" id="745365"/>
    <lineage>
        <taxon>Bacteria</taxon>
        <taxon>Bacillati</taxon>
        <taxon>Bacillota</taxon>
        <taxon>Bacilli</taxon>
        <taxon>Lactobacillales</taxon>
        <taxon>Carnobacteriaceae</taxon>
    </lineage>
</organism>
<evidence type="ECO:0000256" key="6">
    <source>
        <dbReference type="SAM" id="Phobius"/>
    </source>
</evidence>
<feature type="transmembrane region" description="Helical" evidence="6">
    <location>
        <begin position="89"/>
        <end position="110"/>
    </location>
</feature>
<accession>A0A1I3D421</accession>
<feature type="transmembrane region" description="Helical" evidence="6">
    <location>
        <begin position="122"/>
        <end position="143"/>
    </location>
</feature>
<dbReference type="Pfam" id="PF01943">
    <property type="entry name" value="Polysacc_synt"/>
    <property type="match status" value="1"/>
</dbReference>
<sequence>MSNREMKKMMSGAVLLTAASFIAKLLSAIYRVPFQNMVGNTGFYAYQQVYPLYGLGMTLALNGLPIFLSKVVAESSSSLDQKATIKKMYHLLSLLAIVLFLFLYAGSGFIGEWMGDRALQKVIQAVSWQLLLIPFLAVSRGYFQGNFQMTPTAVSQVIEQVVRVTVILIAAYSFSLVSGDIYQMAASAMSSAWIAAVAASLVMGIYLFFYRKKQKIQPAAIVGKNTEPSYRYLARRLGTEGLTICLLSAMLILFQLIDSFTLYKGLVESGTYAAKAKDLKGIYDRGQPLVQLGMVAATAFSSSLLPMLTAAVVQKKAHDFYRYAASFLRITATVAAAATTGMIVLLPYLNHTLFGDKAGDLALSIYMLAIFLASLIGAVNAILQSQDDHRVAFVGLLLGLLGKLFINPPLIVLFGINGSSLGTVFGLLLSLVFIWFKLDQPIRQVWRKKQFGLKLAVSCFIMSIGVWGTTRVLAGTGIAESREGSFVLALAGVGIGMGLFVKWIIYIKLLTIREWLSLPLGKRLLRK</sequence>
<dbReference type="CDD" id="cd13124">
    <property type="entry name" value="MATE_SpoVB_like"/>
    <property type="match status" value="1"/>
</dbReference>
<dbReference type="PANTHER" id="PTHR30250">
    <property type="entry name" value="PST FAMILY PREDICTED COLANIC ACID TRANSPORTER"/>
    <property type="match status" value="1"/>
</dbReference>
<keyword evidence="5 6" id="KW-0472">Membrane</keyword>
<evidence type="ECO:0000256" key="3">
    <source>
        <dbReference type="ARBA" id="ARBA00022692"/>
    </source>
</evidence>
<keyword evidence="4 6" id="KW-1133">Transmembrane helix</keyword>
<feature type="transmembrane region" description="Helical" evidence="6">
    <location>
        <begin position="361"/>
        <end position="383"/>
    </location>
</feature>
<gene>
    <name evidence="7" type="ORF">SAMN04489868_12812</name>
</gene>
<reference evidence="7 8" key="1">
    <citation type="submission" date="2016-10" db="EMBL/GenBank/DDBJ databases">
        <authorList>
            <person name="de Groot N.N."/>
        </authorList>
    </citation>
    <scope>NUCLEOTIDE SEQUENCE [LARGE SCALE GENOMIC DNA]</scope>
    <source>
        <strain evidence="7 8">DSM 27630</strain>
    </source>
</reference>
<dbReference type="InterPro" id="IPR050833">
    <property type="entry name" value="Poly_Biosynth_Transport"/>
</dbReference>
<feature type="transmembrane region" description="Helical" evidence="6">
    <location>
        <begin position="51"/>
        <end position="68"/>
    </location>
</feature>
<feature type="transmembrane region" description="Helical" evidence="6">
    <location>
        <begin position="191"/>
        <end position="209"/>
    </location>
</feature>
<keyword evidence="2" id="KW-1003">Cell membrane</keyword>
<dbReference type="Proteomes" id="UP000198668">
    <property type="component" value="Unassembled WGS sequence"/>
</dbReference>
<feature type="transmembrane region" description="Helical" evidence="6">
    <location>
        <begin position="455"/>
        <end position="474"/>
    </location>
</feature>
<dbReference type="RefSeq" id="WP_092093030.1">
    <property type="nucleotide sequence ID" value="NZ_FOQE01000028.1"/>
</dbReference>
<feature type="transmembrane region" description="Helical" evidence="6">
    <location>
        <begin position="390"/>
        <end position="406"/>
    </location>
</feature>
<name>A0A1I3D421_9LACT</name>
<evidence type="ECO:0000256" key="4">
    <source>
        <dbReference type="ARBA" id="ARBA00022989"/>
    </source>
</evidence>
<feature type="transmembrane region" description="Helical" evidence="6">
    <location>
        <begin position="237"/>
        <end position="257"/>
    </location>
</feature>
<dbReference type="GO" id="GO:0005886">
    <property type="term" value="C:plasma membrane"/>
    <property type="evidence" value="ECO:0007669"/>
    <property type="project" value="UniProtKB-SubCell"/>
</dbReference>
<dbReference type="InterPro" id="IPR024923">
    <property type="entry name" value="PG_synth_SpoVB"/>
</dbReference>
<dbReference type="PANTHER" id="PTHR30250:SF29">
    <property type="entry name" value="POLYSACCHARIDE BIOSYNTHESIS PROTEIN C-TERMINAL DOMAIN-CONTAINING PROTEIN"/>
    <property type="match status" value="1"/>
</dbReference>
<feature type="transmembrane region" description="Helical" evidence="6">
    <location>
        <begin position="289"/>
        <end position="313"/>
    </location>
</feature>
<evidence type="ECO:0000256" key="2">
    <source>
        <dbReference type="ARBA" id="ARBA00022475"/>
    </source>
</evidence>
<dbReference type="AlphaFoldDB" id="A0A1I3D421"/>
<keyword evidence="8" id="KW-1185">Reference proteome</keyword>